<comment type="caution">
    <text evidence="9">The sequence shown here is derived from an EMBL/GenBank/DDBJ whole genome shotgun (WGS) entry which is preliminary data.</text>
</comment>
<keyword evidence="4" id="KW-0560">Oxidoreductase</keyword>
<evidence type="ECO:0000256" key="4">
    <source>
        <dbReference type="ARBA" id="ARBA00023002"/>
    </source>
</evidence>
<dbReference type="InterPro" id="IPR001199">
    <property type="entry name" value="Cyt_B5-like_heme/steroid-bd"/>
</dbReference>
<dbReference type="STRING" id="1890683.A0A427YXC1"/>
<evidence type="ECO:0000256" key="2">
    <source>
        <dbReference type="ARBA" id="ARBA00022617"/>
    </source>
</evidence>
<evidence type="ECO:0000259" key="7">
    <source>
        <dbReference type="PROSITE" id="PS50255"/>
    </source>
</evidence>
<feature type="compositionally biased region" description="Polar residues" evidence="6">
    <location>
        <begin position="31"/>
        <end position="47"/>
    </location>
</feature>
<dbReference type="GO" id="GO:0006089">
    <property type="term" value="P:lactate metabolic process"/>
    <property type="evidence" value="ECO:0007669"/>
    <property type="project" value="TreeGrafter"/>
</dbReference>
<dbReference type="Proteomes" id="UP000279259">
    <property type="component" value="Unassembled WGS sequence"/>
</dbReference>
<dbReference type="AlphaFoldDB" id="A0A427YXC1"/>
<evidence type="ECO:0000256" key="3">
    <source>
        <dbReference type="ARBA" id="ARBA00022723"/>
    </source>
</evidence>
<proteinExistence type="predicted"/>
<dbReference type="InterPro" id="IPR036400">
    <property type="entry name" value="Cyt_B5-like_heme/steroid_sf"/>
</dbReference>
<accession>A0A427YXC1</accession>
<organism evidence="9 10">
    <name type="scientific">Saitozyma podzolica</name>
    <dbReference type="NCBI Taxonomy" id="1890683"/>
    <lineage>
        <taxon>Eukaryota</taxon>
        <taxon>Fungi</taxon>
        <taxon>Dikarya</taxon>
        <taxon>Basidiomycota</taxon>
        <taxon>Agaricomycotina</taxon>
        <taxon>Tremellomycetes</taxon>
        <taxon>Tremellales</taxon>
        <taxon>Trimorphomycetaceae</taxon>
        <taxon>Saitozyma</taxon>
    </lineage>
</organism>
<keyword evidence="3" id="KW-0479">Metal-binding</keyword>
<dbReference type="SUPFAM" id="SSF55856">
    <property type="entry name" value="Cytochrome b5-like heme/steroid binding domain"/>
    <property type="match status" value="1"/>
</dbReference>
<dbReference type="GO" id="GO:0004460">
    <property type="term" value="F:L-lactate dehydrogenase (cytochrome) activity"/>
    <property type="evidence" value="ECO:0007669"/>
    <property type="project" value="TreeGrafter"/>
</dbReference>
<name>A0A427YXC1_9TREE</name>
<evidence type="ECO:0000313" key="10">
    <source>
        <dbReference type="Proteomes" id="UP000279259"/>
    </source>
</evidence>
<keyword evidence="10" id="KW-1185">Reference proteome</keyword>
<dbReference type="InterPro" id="IPR018506">
    <property type="entry name" value="Cyt_B5_heme-BS"/>
</dbReference>
<feature type="region of interest" description="Disordered" evidence="6">
    <location>
        <begin position="376"/>
        <end position="401"/>
    </location>
</feature>
<dbReference type="PROSITE" id="PS50255">
    <property type="entry name" value="CYTOCHROME_B5_2"/>
    <property type="match status" value="1"/>
</dbReference>
<dbReference type="SUPFAM" id="SSF51395">
    <property type="entry name" value="FMN-linked oxidoreductases"/>
    <property type="match status" value="1"/>
</dbReference>
<sequence>MTKRSIDAFSALRALRLAAPSKRIARAPVRLSSNHGGPGSGSTAPSLSHRSGRDWALMLFGISAGVAGTYLWQTGKLGPSSVKLDAVVKHAGRKTSKGGRIVSSEELGEHSDLTSLWVAVDGNVWDVTDFVARHPGGVQILIDHAGKDVTQIFRGIHAPGTIEKNLAESQLVGRLDEQALAAIASGDHETQRIARARAALFGVDSVVTLNDFEKYAQGVCSDECWEYYSGGADSEHALRGNREAYDRVFIRPRVLRDVKEVDTSTKILGMDSPAPFYISPTARNGWSNPIGEVASTIGAGRTGFFQILSHVASRSLDEVMQAKADGQKIGWQLYMNMDRDIAAREIKHAAELGAQSIWLTADLSCLMKNVRIRSGSVKRNPAPADKPISRPDKPSRLSERHDPSLQWADIAWIKEVTGGLPVVVKGVGSWEDVVLAKENGADAVVLSNHGGRALDFANPPLKTLQDIGKHAPGLLKDDKFQVFVDGGIRQGTDIIKALCLGASAVGLGRPFIFAAAGWGPDGEMEISMRLMGVKNIQELGPEYLETSRL</sequence>
<keyword evidence="5" id="KW-0408">Iron</keyword>
<dbReference type="GO" id="GO:0020037">
    <property type="term" value="F:heme binding"/>
    <property type="evidence" value="ECO:0007669"/>
    <property type="project" value="InterPro"/>
</dbReference>
<dbReference type="PROSITE" id="PS51349">
    <property type="entry name" value="FMN_HYDROXY_ACID_DH_2"/>
    <property type="match status" value="1"/>
</dbReference>
<feature type="domain" description="Cytochrome b5 heme-binding" evidence="7">
    <location>
        <begin position="99"/>
        <end position="176"/>
    </location>
</feature>
<dbReference type="GO" id="GO:0046872">
    <property type="term" value="F:metal ion binding"/>
    <property type="evidence" value="ECO:0007669"/>
    <property type="project" value="UniProtKB-KW"/>
</dbReference>
<dbReference type="InterPro" id="IPR000262">
    <property type="entry name" value="FMN-dep_DH"/>
</dbReference>
<gene>
    <name evidence="9" type="primary">CYB2_1</name>
    <name evidence="9" type="ORF">EHS25_000816</name>
</gene>
<feature type="region of interest" description="Disordered" evidence="6">
    <location>
        <begin position="28"/>
        <end position="47"/>
    </location>
</feature>
<dbReference type="Gene3D" id="3.10.120.10">
    <property type="entry name" value="Cytochrome b5-like heme/steroid binding domain"/>
    <property type="match status" value="1"/>
</dbReference>
<evidence type="ECO:0000256" key="1">
    <source>
        <dbReference type="ARBA" id="ARBA00001917"/>
    </source>
</evidence>
<dbReference type="InterPro" id="IPR013785">
    <property type="entry name" value="Aldolase_TIM"/>
</dbReference>
<dbReference type="SMART" id="SM01117">
    <property type="entry name" value="Cyt-b5"/>
    <property type="match status" value="1"/>
</dbReference>
<dbReference type="EMBL" id="RSCD01000001">
    <property type="protein sequence ID" value="RSH95724.1"/>
    <property type="molecule type" value="Genomic_DNA"/>
</dbReference>
<dbReference type="PROSITE" id="PS00191">
    <property type="entry name" value="CYTOCHROME_B5_1"/>
    <property type="match status" value="1"/>
</dbReference>
<dbReference type="OrthoDB" id="1925334at2759"/>
<dbReference type="Gene3D" id="3.20.20.70">
    <property type="entry name" value="Aldolase class I"/>
    <property type="match status" value="1"/>
</dbReference>
<dbReference type="PRINTS" id="PR00363">
    <property type="entry name" value="CYTOCHROMEB5"/>
</dbReference>
<dbReference type="Pfam" id="PF01070">
    <property type="entry name" value="FMN_dh"/>
    <property type="match status" value="1"/>
</dbReference>
<dbReference type="PANTHER" id="PTHR10578">
    <property type="entry name" value="S -2-HYDROXY-ACID OXIDASE-RELATED"/>
    <property type="match status" value="1"/>
</dbReference>
<protein>
    <submittedName>
        <fullName evidence="9">Cytochrome b2, mitochondrial</fullName>
    </submittedName>
</protein>
<reference evidence="9 10" key="1">
    <citation type="submission" date="2018-11" db="EMBL/GenBank/DDBJ databases">
        <title>Genome sequence of Saitozyma podzolica DSM 27192.</title>
        <authorList>
            <person name="Aliyu H."/>
            <person name="Gorte O."/>
            <person name="Ochsenreither K."/>
        </authorList>
    </citation>
    <scope>NUCLEOTIDE SEQUENCE [LARGE SCALE GENOMIC DNA]</scope>
    <source>
        <strain evidence="9 10">DSM 27192</strain>
    </source>
</reference>
<feature type="compositionally biased region" description="Basic and acidic residues" evidence="6">
    <location>
        <begin position="387"/>
        <end position="401"/>
    </location>
</feature>
<dbReference type="Pfam" id="PF00173">
    <property type="entry name" value="Cyt-b5"/>
    <property type="match status" value="1"/>
</dbReference>
<evidence type="ECO:0000259" key="8">
    <source>
        <dbReference type="PROSITE" id="PS51349"/>
    </source>
</evidence>
<dbReference type="InterPro" id="IPR037396">
    <property type="entry name" value="FMN_HAD"/>
</dbReference>
<evidence type="ECO:0000313" key="9">
    <source>
        <dbReference type="EMBL" id="RSH95724.1"/>
    </source>
</evidence>
<keyword evidence="2" id="KW-0349">Heme</keyword>
<comment type="cofactor">
    <cofactor evidence="1">
        <name>FMN</name>
        <dbReference type="ChEBI" id="CHEBI:58210"/>
    </cofactor>
</comment>
<dbReference type="PANTHER" id="PTHR10578:SF101">
    <property type="entry name" value="L-LACTATE DEHYDROGENASE (CYTOCHROME B2)"/>
    <property type="match status" value="1"/>
</dbReference>
<evidence type="ECO:0000256" key="5">
    <source>
        <dbReference type="ARBA" id="ARBA00023004"/>
    </source>
</evidence>
<feature type="domain" description="FMN hydroxy acid dehydrogenase" evidence="8">
    <location>
        <begin position="201"/>
        <end position="549"/>
    </location>
</feature>
<evidence type="ECO:0000256" key="6">
    <source>
        <dbReference type="SAM" id="MobiDB-lite"/>
    </source>
</evidence>